<evidence type="ECO:0000313" key="3">
    <source>
        <dbReference type="EMBL" id="CAL4785030.1"/>
    </source>
</evidence>
<protein>
    <submittedName>
        <fullName evidence="3">Potassium voltage-gated channel subfamily B member 2</fullName>
    </submittedName>
</protein>
<dbReference type="Pfam" id="PF25372">
    <property type="entry name" value="DUF7885"/>
    <property type="match status" value="1"/>
</dbReference>
<dbReference type="Pfam" id="PF13516">
    <property type="entry name" value="LRR_6"/>
    <property type="match status" value="2"/>
</dbReference>
<dbReference type="Proteomes" id="UP001152797">
    <property type="component" value="Unassembled WGS sequence"/>
</dbReference>
<dbReference type="InterPro" id="IPR032675">
    <property type="entry name" value="LRR_dom_sf"/>
</dbReference>
<dbReference type="AlphaFoldDB" id="A0A9P1CVI0"/>
<dbReference type="PANTHER" id="PTHR13318">
    <property type="entry name" value="PARTNER OF PAIRED, ISOFORM B-RELATED"/>
    <property type="match status" value="1"/>
</dbReference>
<dbReference type="GO" id="GO:0031146">
    <property type="term" value="P:SCF-dependent proteasomal ubiquitin-dependent protein catabolic process"/>
    <property type="evidence" value="ECO:0007669"/>
    <property type="project" value="TreeGrafter"/>
</dbReference>
<reference evidence="3 4" key="2">
    <citation type="submission" date="2024-05" db="EMBL/GenBank/DDBJ databases">
        <authorList>
            <person name="Chen Y."/>
            <person name="Shah S."/>
            <person name="Dougan E. K."/>
            <person name="Thang M."/>
            <person name="Chan C."/>
        </authorList>
    </citation>
    <scope>NUCLEOTIDE SEQUENCE [LARGE SCALE GENOMIC DNA]</scope>
</reference>
<keyword evidence="4" id="KW-1185">Reference proteome</keyword>
<organism evidence="2">
    <name type="scientific">Cladocopium goreaui</name>
    <dbReference type="NCBI Taxonomy" id="2562237"/>
    <lineage>
        <taxon>Eukaryota</taxon>
        <taxon>Sar</taxon>
        <taxon>Alveolata</taxon>
        <taxon>Dinophyceae</taxon>
        <taxon>Suessiales</taxon>
        <taxon>Symbiodiniaceae</taxon>
        <taxon>Cladocopium</taxon>
    </lineage>
</organism>
<reference evidence="2" key="1">
    <citation type="submission" date="2022-10" db="EMBL/GenBank/DDBJ databases">
        <authorList>
            <person name="Chen Y."/>
            <person name="Dougan E. K."/>
            <person name="Chan C."/>
            <person name="Rhodes N."/>
            <person name="Thang M."/>
        </authorList>
    </citation>
    <scope>NUCLEOTIDE SEQUENCE</scope>
</reference>
<dbReference type="InterPro" id="IPR006553">
    <property type="entry name" value="Leu-rich_rpt_Cys-con_subtyp"/>
</dbReference>
<dbReference type="EMBL" id="CAMXCT030002376">
    <property type="protein sequence ID" value="CAL4785030.1"/>
    <property type="molecule type" value="Genomic_DNA"/>
</dbReference>
<dbReference type="GO" id="GO:0019005">
    <property type="term" value="C:SCF ubiquitin ligase complex"/>
    <property type="evidence" value="ECO:0007669"/>
    <property type="project" value="TreeGrafter"/>
</dbReference>
<accession>A0A9P1CVI0</accession>
<dbReference type="Gene3D" id="3.80.10.10">
    <property type="entry name" value="Ribonuclease Inhibitor"/>
    <property type="match status" value="3"/>
</dbReference>
<dbReference type="OrthoDB" id="550575at2759"/>
<comment type="caution">
    <text evidence="2">The sequence shown here is derived from an EMBL/GenBank/DDBJ whole genome shotgun (WGS) entry which is preliminary data.</text>
</comment>
<proteinExistence type="predicted"/>
<evidence type="ECO:0000313" key="4">
    <source>
        <dbReference type="Proteomes" id="UP001152797"/>
    </source>
</evidence>
<sequence>MSIRSETVAWSLFEDESALPADRDRWQLKEDDSQCIFMTLESTLLSSILLTAAEMLGLLRLQLPAVCRLFRYVTSEEPLCWRQLTLTPSHASHLACAVVTDELVCRLARLHGPKLLHVALDGARLLGPSSVSTLAYNSPQLQGFTATGCQGISFASICFLCKSCPDLEILRVAGCGSEADVLGKTGADMLAQTLAQKCPRLRQVALSNLRQEDSLTALLKSAQLEKLDLFDCQQLSCSNGAFAALEGQQLQSLKLAGCTKMTSLAGNLRGLEALYLGGCGRLMDTESLGSALKSCNESLTFLSLVDCHSLSTNGLKSAFEKSGRLENLKTLVLGGCRVDDELCQLLANICPSLTSLDLWNCPHVTNIGVSSIIQSEAPLSELNLRECLRVQGAVLLEFCKSASSIPRKVRTLDISFLGVVNDEHLLPVLQEHADSLACLNCGGPRCFITERLLSFLPPNLEALDLADCKLLRDIDEVSKLHHLSALSLEGCVAPMAQVLEICRRCPLTSLNLSRCAVADETAKEIASILPKLLELELSGSLVSDVGLKAIAGQCRRLVQLGLRSCAISRAAVEETKKVLPACVIDWDET</sequence>
<dbReference type="EMBL" id="CAMXCT020002376">
    <property type="protein sequence ID" value="CAL1151093.1"/>
    <property type="molecule type" value="Genomic_DNA"/>
</dbReference>
<dbReference type="InterPro" id="IPR057207">
    <property type="entry name" value="FBXL15_LRR"/>
</dbReference>
<dbReference type="EMBL" id="CAMXCT010002376">
    <property type="protein sequence ID" value="CAI3997718.1"/>
    <property type="molecule type" value="Genomic_DNA"/>
</dbReference>
<gene>
    <name evidence="2" type="ORF">C1SCF055_LOCUS24072</name>
</gene>
<dbReference type="InterPro" id="IPR001611">
    <property type="entry name" value="Leu-rich_rpt"/>
</dbReference>
<evidence type="ECO:0000259" key="1">
    <source>
        <dbReference type="Pfam" id="PF25372"/>
    </source>
</evidence>
<name>A0A9P1CVI0_9DINO</name>
<dbReference type="SUPFAM" id="SSF52047">
    <property type="entry name" value="RNI-like"/>
    <property type="match status" value="2"/>
</dbReference>
<dbReference type="SMART" id="SM00367">
    <property type="entry name" value="LRR_CC"/>
    <property type="match status" value="8"/>
</dbReference>
<evidence type="ECO:0000313" key="2">
    <source>
        <dbReference type="EMBL" id="CAI3997718.1"/>
    </source>
</evidence>
<feature type="domain" description="F-box/LRR-repeat protein 15-like leucin rich repeat" evidence="1">
    <location>
        <begin position="293"/>
        <end position="431"/>
    </location>
</feature>